<name>A0AAV9IYG8_CYACA</name>
<evidence type="ECO:0000256" key="2">
    <source>
        <dbReference type="ARBA" id="ARBA00022679"/>
    </source>
</evidence>
<evidence type="ECO:0000259" key="5">
    <source>
        <dbReference type="SMART" id="SM00563"/>
    </source>
</evidence>
<organism evidence="6 7">
    <name type="scientific">Cyanidium caldarium</name>
    <name type="common">Red alga</name>
    <dbReference type="NCBI Taxonomy" id="2771"/>
    <lineage>
        <taxon>Eukaryota</taxon>
        <taxon>Rhodophyta</taxon>
        <taxon>Bangiophyceae</taxon>
        <taxon>Cyanidiales</taxon>
        <taxon>Cyanidiaceae</taxon>
        <taxon>Cyanidium</taxon>
    </lineage>
</organism>
<evidence type="ECO:0000313" key="6">
    <source>
        <dbReference type="EMBL" id="KAK4537324.1"/>
    </source>
</evidence>
<feature type="transmembrane region" description="Helical" evidence="4">
    <location>
        <begin position="111"/>
        <end position="128"/>
    </location>
</feature>
<dbReference type="EMBL" id="JANCYW010000012">
    <property type="protein sequence ID" value="KAK4537324.1"/>
    <property type="molecule type" value="Genomic_DNA"/>
</dbReference>
<protein>
    <recommendedName>
        <fullName evidence="5">Phospholipid/glycerol acyltransferase domain-containing protein</fullName>
    </recommendedName>
</protein>
<evidence type="ECO:0000313" key="7">
    <source>
        <dbReference type="Proteomes" id="UP001301350"/>
    </source>
</evidence>
<keyword evidence="7" id="KW-1185">Reference proteome</keyword>
<dbReference type="AlphaFoldDB" id="A0AAV9IYG8"/>
<comment type="similarity">
    <text evidence="1">Belongs to the 1-acyl-sn-glycerol-3-phosphate acyltransferase family.</text>
</comment>
<evidence type="ECO:0000256" key="3">
    <source>
        <dbReference type="ARBA" id="ARBA00023315"/>
    </source>
</evidence>
<feature type="transmembrane region" description="Helical" evidence="4">
    <location>
        <begin position="185"/>
        <end position="204"/>
    </location>
</feature>
<comment type="caution">
    <text evidence="6">The sequence shown here is derived from an EMBL/GenBank/DDBJ whole genome shotgun (WGS) entry which is preliminary data.</text>
</comment>
<dbReference type="Proteomes" id="UP001301350">
    <property type="component" value="Unassembled WGS sequence"/>
</dbReference>
<gene>
    <name evidence="6" type="ORF">CDCA_CDCA12G3349</name>
</gene>
<dbReference type="PANTHER" id="PTHR10983:SF16">
    <property type="entry name" value="LYSOCARDIOLIPIN ACYLTRANSFERASE 1"/>
    <property type="match status" value="1"/>
</dbReference>
<keyword evidence="3" id="KW-0012">Acyltransferase</keyword>
<dbReference type="InterPro" id="IPR032098">
    <property type="entry name" value="Acyltransf_C"/>
</dbReference>
<dbReference type="InterPro" id="IPR002123">
    <property type="entry name" value="Plipid/glycerol_acylTrfase"/>
</dbReference>
<feature type="transmembrane region" description="Helical" evidence="4">
    <location>
        <begin position="412"/>
        <end position="431"/>
    </location>
</feature>
<feature type="transmembrane region" description="Helical" evidence="4">
    <location>
        <begin position="72"/>
        <end position="90"/>
    </location>
</feature>
<feature type="transmembrane region" description="Helical" evidence="4">
    <location>
        <begin position="41"/>
        <end position="60"/>
    </location>
</feature>
<accession>A0AAV9IYG8</accession>
<dbReference type="Pfam" id="PF01553">
    <property type="entry name" value="Acyltransferase"/>
    <property type="match status" value="1"/>
</dbReference>
<dbReference type="GO" id="GO:0012505">
    <property type="term" value="C:endomembrane system"/>
    <property type="evidence" value="ECO:0007669"/>
    <property type="project" value="TreeGrafter"/>
</dbReference>
<dbReference type="SMART" id="SM00563">
    <property type="entry name" value="PlsC"/>
    <property type="match status" value="1"/>
</dbReference>
<keyword evidence="4" id="KW-0812">Transmembrane</keyword>
<keyword evidence="4" id="KW-0472">Membrane</keyword>
<dbReference type="CDD" id="cd07990">
    <property type="entry name" value="LPLAT_LCLAT1-like"/>
    <property type="match status" value="1"/>
</dbReference>
<feature type="domain" description="Phospholipid/glycerol acyltransferase" evidence="5">
    <location>
        <begin position="149"/>
        <end position="296"/>
    </location>
</feature>
<dbReference type="GO" id="GO:0016746">
    <property type="term" value="F:acyltransferase activity"/>
    <property type="evidence" value="ECO:0007669"/>
    <property type="project" value="UniProtKB-KW"/>
</dbReference>
<keyword evidence="4" id="KW-1133">Transmembrane helix</keyword>
<evidence type="ECO:0000256" key="1">
    <source>
        <dbReference type="ARBA" id="ARBA00008655"/>
    </source>
</evidence>
<dbReference type="Pfam" id="PF16076">
    <property type="entry name" value="Acyltransf_C"/>
    <property type="match status" value="1"/>
</dbReference>
<keyword evidence="2" id="KW-0808">Transferase</keyword>
<dbReference type="SUPFAM" id="SSF69593">
    <property type="entry name" value="Glycerol-3-phosphate (1)-acyltransferase"/>
    <property type="match status" value="1"/>
</dbReference>
<evidence type="ECO:0000256" key="4">
    <source>
        <dbReference type="SAM" id="Phobius"/>
    </source>
</evidence>
<sequence>MWETLWRRCYDLGRRALESPTTTAVLLGMQLALRNPGLRRLIGVLVLRLLSMAFMLWLLVFNSLGCDLLLPLTIYNPPLLLLAALGVRLLRWRQPQSAETLMQTARRVRSAVRSFFLRLWVDALVSWAETVGGLDLIVTGDDIVPSEACVVLCNHQSWVDSLIIFCLASTAGRSGDFRFLAKRSLLYLPIIGTAAKFTGGSLFIRRKYEQDAGRMQRTYRQLLTRRQPFWFTIFAEGTRLNSRSKLAEAKRYYREVTRKQTAAVDGSDNANTTTTAHPLPLVEPRYCLVPRVKGFQRAVAGLRDRIGAVYDLTIFYENLADETPNRAGEWVPRPTVADMYLWATRWVRAERYRVHVHVRRTPVAALPDTEDGLARWMFANYADKERLLQRAHAQCAFRGERAASRQPPTWRALLLALLQLTAVNVSMAWLLRTLWVWARRTLHPSVALS</sequence>
<dbReference type="PANTHER" id="PTHR10983">
    <property type="entry name" value="1-ACYLGLYCEROL-3-PHOSPHATE ACYLTRANSFERASE-RELATED"/>
    <property type="match status" value="1"/>
</dbReference>
<reference evidence="6 7" key="1">
    <citation type="submission" date="2022-07" db="EMBL/GenBank/DDBJ databases">
        <title>Genome-wide signatures of adaptation to extreme environments.</title>
        <authorList>
            <person name="Cho C.H."/>
            <person name="Yoon H.S."/>
        </authorList>
    </citation>
    <scope>NUCLEOTIDE SEQUENCE [LARGE SCALE GENOMIC DNA]</scope>
    <source>
        <strain evidence="6 7">DBV 063 E5</strain>
    </source>
</reference>
<proteinExistence type="inferred from homology"/>